<proteinExistence type="predicted"/>
<accession>S4AVK7</accession>
<evidence type="ECO:0000256" key="1">
    <source>
        <dbReference type="SAM" id="MobiDB-lite"/>
    </source>
</evidence>
<reference evidence="2 3" key="1">
    <citation type="submission" date="2013-02" db="EMBL/GenBank/DDBJ databases">
        <title>Draft Genome Sequence of Streptomyces aurantiacus, Which Produces Setomimycin.</title>
        <authorList>
            <person name="Gruening B.A."/>
            <person name="Praeg A."/>
            <person name="Erxleben A."/>
            <person name="Guenther S."/>
            <person name="Mueller M."/>
        </authorList>
    </citation>
    <scope>NUCLEOTIDE SEQUENCE [LARGE SCALE GENOMIC DNA]</scope>
    <source>
        <strain evidence="2 3">JA 4570</strain>
    </source>
</reference>
<dbReference type="AlphaFoldDB" id="S4AVK7"/>
<protein>
    <submittedName>
        <fullName evidence="2">Uncharacterized protein</fullName>
    </submittedName>
</protein>
<keyword evidence="3" id="KW-1185">Reference proteome</keyword>
<sequence length="99" mass="11124">MPADPPPPGQRPRDPVVQRPRPRRGEHQLIRPTPHSLRGRLPSGVQQKPGPPPLPIEPRGIGPSLIERSNKRLPSNRMQRSRRSDVKVSHGVTLRRAAR</sequence>
<evidence type="ECO:0000313" key="2">
    <source>
        <dbReference type="EMBL" id="EPH45487.1"/>
    </source>
</evidence>
<organism evidence="2 3">
    <name type="scientific">Streptomyces aurantiacus JA 4570</name>
    <dbReference type="NCBI Taxonomy" id="1286094"/>
    <lineage>
        <taxon>Bacteria</taxon>
        <taxon>Bacillati</taxon>
        <taxon>Actinomycetota</taxon>
        <taxon>Actinomycetes</taxon>
        <taxon>Kitasatosporales</taxon>
        <taxon>Streptomycetaceae</taxon>
        <taxon>Streptomyces</taxon>
        <taxon>Streptomyces aurantiacus group</taxon>
    </lineage>
</organism>
<name>S4AVK7_9ACTN</name>
<comment type="caution">
    <text evidence="2">The sequence shown here is derived from an EMBL/GenBank/DDBJ whole genome shotgun (WGS) entry which is preliminary data.</text>
</comment>
<dbReference type="Proteomes" id="UP000014629">
    <property type="component" value="Unassembled WGS sequence"/>
</dbReference>
<dbReference type="EMBL" id="AOPZ01000055">
    <property type="protein sequence ID" value="EPH45487.1"/>
    <property type="molecule type" value="Genomic_DNA"/>
</dbReference>
<feature type="region of interest" description="Disordered" evidence="1">
    <location>
        <begin position="1"/>
        <end position="99"/>
    </location>
</feature>
<gene>
    <name evidence="2" type="ORF">STRAU_1454</name>
</gene>
<feature type="compositionally biased region" description="Pro residues" evidence="1">
    <location>
        <begin position="1"/>
        <end position="10"/>
    </location>
</feature>
<evidence type="ECO:0000313" key="3">
    <source>
        <dbReference type="Proteomes" id="UP000014629"/>
    </source>
</evidence>